<dbReference type="Pfam" id="PF18906">
    <property type="entry name" value="Phage_tube_2"/>
    <property type="match status" value="1"/>
</dbReference>
<organism evidence="1 2">
    <name type="scientific">Acetobacter pasteurianus NBRC 3188</name>
    <dbReference type="NCBI Taxonomy" id="1226663"/>
    <lineage>
        <taxon>Bacteria</taxon>
        <taxon>Pseudomonadati</taxon>
        <taxon>Pseudomonadota</taxon>
        <taxon>Alphaproteobacteria</taxon>
        <taxon>Acetobacterales</taxon>
        <taxon>Acetobacteraceae</taxon>
        <taxon>Acetobacter</taxon>
    </lineage>
</organism>
<gene>
    <name evidence="1" type="ORF">NBRC3188_1672</name>
</gene>
<dbReference type="RefSeq" id="WP_124295732.1">
    <property type="nucleotide sequence ID" value="NZ_BDES01000049.1"/>
</dbReference>
<sequence length="410" mass="42404">MTYSGPSTGVSAGQDTNLSGVDYALEPIFGQAPSGLYTPLRFTSVTLAPQDSESAPDEINAIPEVAQSVLTSQGTSGSIGGILSAGTFDDMLAAIMGADWSATPPSVTINSKATPAITGTVHLKNAYHSGRDIITMPASALANFPTSGIVHVVDSVAGIDVFAAYILNNISNPGLEFSPGTLPIADATTLSDGATITLADIQNGAVGKTFTFRKKLLDQWELYTGTMVNQVQIQLQQGQPATVDIDLLGSAMSLSQTDVASSVASLTSSPLIDTVEGWQGMSIFGQTPAGCMRSATITLSRDGSGQDFGMGHTGACGMRFGSFKCAIEAEYFFKSYDQFKAWSTGKTGPVTIGVQGSDGVGYTFAALNGVIRNPKSPISGKNQTVVSTVSVTCNPMPGVGGTFAIFRTNP</sequence>
<name>A0A401WUJ9_ACEPA</name>
<protein>
    <submittedName>
        <fullName evidence="1">Phage major capsid protein HK97</fullName>
    </submittedName>
</protein>
<evidence type="ECO:0000313" key="1">
    <source>
        <dbReference type="EMBL" id="GCD52975.1"/>
    </source>
</evidence>
<evidence type="ECO:0000313" key="2">
    <source>
        <dbReference type="Proteomes" id="UP000287300"/>
    </source>
</evidence>
<dbReference type="Proteomes" id="UP000287300">
    <property type="component" value="Unassembled WGS sequence"/>
</dbReference>
<dbReference type="InterPro" id="IPR044000">
    <property type="entry name" value="Phage_tube_2"/>
</dbReference>
<dbReference type="EMBL" id="BDES01000049">
    <property type="protein sequence ID" value="GCD52975.1"/>
    <property type="molecule type" value="Genomic_DNA"/>
</dbReference>
<accession>A0A401WUJ9</accession>
<reference evidence="1 2" key="1">
    <citation type="submission" date="2016-06" db="EMBL/GenBank/DDBJ databases">
        <title>Acetobacter pasteurianus NBRC 3188 whole genome sequencing project.</title>
        <authorList>
            <person name="Matsutani M."/>
            <person name="Shiwa Y."/>
            <person name="Okamoto-Kainuma A."/>
            <person name="Ishikawa M."/>
            <person name="Koizumi Y."/>
            <person name="Yoshikawa H."/>
            <person name="Yakushi T."/>
            <person name="Matsushita K."/>
        </authorList>
    </citation>
    <scope>NUCLEOTIDE SEQUENCE [LARGE SCALE GENOMIC DNA]</scope>
    <source>
        <strain evidence="1 2">NBRC 3188</strain>
    </source>
</reference>
<comment type="caution">
    <text evidence="1">The sequence shown here is derived from an EMBL/GenBank/DDBJ whole genome shotgun (WGS) entry which is preliminary data.</text>
</comment>
<proteinExistence type="predicted"/>
<dbReference type="AlphaFoldDB" id="A0A401WUJ9"/>